<gene>
    <name evidence="1" type="ORF">GCM10007423_17280</name>
</gene>
<dbReference type="RefSeq" id="WP_188930658.1">
    <property type="nucleotide sequence ID" value="NZ_BMIA01000001.1"/>
</dbReference>
<reference evidence="2" key="1">
    <citation type="journal article" date="2019" name="Int. J. Syst. Evol. Microbiol.">
        <title>The Global Catalogue of Microorganisms (GCM) 10K type strain sequencing project: providing services to taxonomists for standard genome sequencing and annotation.</title>
        <authorList>
            <consortium name="The Broad Institute Genomics Platform"/>
            <consortium name="The Broad Institute Genome Sequencing Center for Infectious Disease"/>
            <person name="Wu L."/>
            <person name="Ma J."/>
        </authorList>
    </citation>
    <scope>NUCLEOTIDE SEQUENCE [LARGE SCALE GENOMIC DNA]</scope>
    <source>
        <strain evidence="2">CGMCC 1.15288</strain>
    </source>
</reference>
<organism evidence="1 2">
    <name type="scientific">Dyadobacter endophyticus</name>
    <dbReference type="NCBI Taxonomy" id="1749036"/>
    <lineage>
        <taxon>Bacteria</taxon>
        <taxon>Pseudomonadati</taxon>
        <taxon>Bacteroidota</taxon>
        <taxon>Cytophagia</taxon>
        <taxon>Cytophagales</taxon>
        <taxon>Spirosomataceae</taxon>
        <taxon>Dyadobacter</taxon>
    </lineage>
</organism>
<keyword evidence="2" id="KW-1185">Reference proteome</keyword>
<accession>A0ABQ1YM61</accession>
<dbReference type="EMBL" id="BMIA01000001">
    <property type="protein sequence ID" value="GGH29710.1"/>
    <property type="molecule type" value="Genomic_DNA"/>
</dbReference>
<protein>
    <submittedName>
        <fullName evidence="1">Uncharacterized protein</fullName>
    </submittedName>
</protein>
<proteinExistence type="predicted"/>
<dbReference type="Proteomes" id="UP000600214">
    <property type="component" value="Unassembled WGS sequence"/>
</dbReference>
<dbReference type="PROSITE" id="PS51257">
    <property type="entry name" value="PROKAR_LIPOPROTEIN"/>
    <property type="match status" value="1"/>
</dbReference>
<comment type="caution">
    <text evidence="1">The sequence shown here is derived from an EMBL/GenBank/DDBJ whole genome shotgun (WGS) entry which is preliminary data.</text>
</comment>
<name>A0ABQ1YM61_9BACT</name>
<evidence type="ECO:0000313" key="1">
    <source>
        <dbReference type="EMBL" id="GGH29710.1"/>
    </source>
</evidence>
<evidence type="ECO:0000313" key="2">
    <source>
        <dbReference type="Proteomes" id="UP000600214"/>
    </source>
</evidence>
<sequence length="311" mass="35653">MKPLIQIVVLAFLLYSCNNLNDLRPEDPSKVIPQMVVDVVKDKFPKGENLVFKPVLEDRVWEVKLESEADRYSSLVDHGKMWETFKVMQGGVPETLQESLKKTALGDGVLSAYSTAYFATTTKNKLIYNFKGENYSFRWEGEFPNSNSSASFDPVLYRITTYEINDLPGFVKDTIAAIPDLGFVMGYTWVRMDDTKRYHVFARKRIGNQFEPLSMLFDDKGKLRWSSTFFSSLGNLTTNSNLETVPVEIKQYLDSLPELAGYEYEKKLVNHVNGLTSYYITVTVGGISKCEFYFDKDFNVLNKSYTVLLYK</sequence>